<gene>
    <name evidence="2" type="ORF">CSSPTR1EN2_LOCUS1822</name>
</gene>
<feature type="signal peptide" evidence="1">
    <location>
        <begin position="1"/>
        <end position="18"/>
    </location>
</feature>
<organism evidence="2 3">
    <name type="scientific">Sphagnum troendelagicum</name>
    <dbReference type="NCBI Taxonomy" id="128251"/>
    <lineage>
        <taxon>Eukaryota</taxon>
        <taxon>Viridiplantae</taxon>
        <taxon>Streptophyta</taxon>
        <taxon>Embryophyta</taxon>
        <taxon>Bryophyta</taxon>
        <taxon>Sphagnophytina</taxon>
        <taxon>Sphagnopsida</taxon>
        <taxon>Sphagnales</taxon>
        <taxon>Sphagnaceae</taxon>
        <taxon>Sphagnum</taxon>
    </lineage>
</organism>
<sequence length="111" mass="12115">MKTAFSLSHFVCESLVLSLSVSCTKTKLLSYSPPLFFSLLSQSEETQLHFERNSASRQYSAVRDKRQIGLLRISAKKHTAGEKTTTGTASLGQAHFLLCPSISPRGVNPGV</sequence>
<accession>A0ABP0TCE1</accession>
<dbReference type="Proteomes" id="UP001497512">
    <property type="component" value="Chromosome 1"/>
</dbReference>
<keyword evidence="3" id="KW-1185">Reference proteome</keyword>
<keyword evidence="1" id="KW-0732">Signal</keyword>
<name>A0ABP0TCE1_9BRYO</name>
<evidence type="ECO:0000313" key="3">
    <source>
        <dbReference type="Proteomes" id="UP001497512"/>
    </source>
</evidence>
<dbReference type="EMBL" id="OZ019893">
    <property type="protein sequence ID" value="CAK9192301.1"/>
    <property type="molecule type" value="Genomic_DNA"/>
</dbReference>
<evidence type="ECO:0000313" key="2">
    <source>
        <dbReference type="EMBL" id="CAK9192301.1"/>
    </source>
</evidence>
<protein>
    <recommendedName>
        <fullName evidence="4">Secreted protein</fullName>
    </recommendedName>
</protein>
<evidence type="ECO:0000256" key="1">
    <source>
        <dbReference type="SAM" id="SignalP"/>
    </source>
</evidence>
<feature type="chain" id="PRO_5045744740" description="Secreted protein" evidence="1">
    <location>
        <begin position="19"/>
        <end position="111"/>
    </location>
</feature>
<proteinExistence type="predicted"/>
<evidence type="ECO:0008006" key="4">
    <source>
        <dbReference type="Google" id="ProtNLM"/>
    </source>
</evidence>
<reference evidence="2 3" key="1">
    <citation type="submission" date="2024-02" db="EMBL/GenBank/DDBJ databases">
        <authorList>
            <consortium name="ELIXIR-Norway"/>
            <consortium name="Elixir Norway"/>
        </authorList>
    </citation>
    <scope>NUCLEOTIDE SEQUENCE [LARGE SCALE GENOMIC DNA]</scope>
</reference>